<reference evidence="4 5" key="1">
    <citation type="submission" date="2011-02" db="EMBL/GenBank/DDBJ databases">
        <title>The Genome Sequence of Sphaeroforma arctica JP610.</title>
        <authorList>
            <consortium name="The Broad Institute Genome Sequencing Platform"/>
            <person name="Russ C."/>
            <person name="Cuomo C."/>
            <person name="Young S.K."/>
            <person name="Zeng Q."/>
            <person name="Gargeya S."/>
            <person name="Alvarado L."/>
            <person name="Berlin A."/>
            <person name="Chapman S.B."/>
            <person name="Chen Z."/>
            <person name="Freedman E."/>
            <person name="Gellesch M."/>
            <person name="Goldberg J."/>
            <person name="Griggs A."/>
            <person name="Gujja S."/>
            <person name="Heilman E."/>
            <person name="Heiman D."/>
            <person name="Howarth C."/>
            <person name="Mehta T."/>
            <person name="Neiman D."/>
            <person name="Pearson M."/>
            <person name="Roberts A."/>
            <person name="Saif S."/>
            <person name="Shea T."/>
            <person name="Shenoy N."/>
            <person name="Sisk P."/>
            <person name="Stolte C."/>
            <person name="Sykes S."/>
            <person name="White J."/>
            <person name="Yandava C."/>
            <person name="Burger G."/>
            <person name="Gray M.W."/>
            <person name="Holland P.W.H."/>
            <person name="King N."/>
            <person name="Lang F.B.F."/>
            <person name="Roger A.J."/>
            <person name="Ruiz-Trillo I."/>
            <person name="Haas B."/>
            <person name="Nusbaum C."/>
            <person name="Birren B."/>
        </authorList>
    </citation>
    <scope>NUCLEOTIDE SEQUENCE [LARGE SCALE GENOMIC DNA]</scope>
    <source>
        <strain evidence="4 5">JP610</strain>
    </source>
</reference>
<dbReference type="RefSeq" id="XP_014154162.1">
    <property type="nucleotide sequence ID" value="XM_014298687.1"/>
</dbReference>
<dbReference type="SUPFAM" id="SSF54001">
    <property type="entry name" value="Cysteine proteinases"/>
    <property type="match status" value="1"/>
</dbReference>
<keyword evidence="2" id="KW-1015">Disulfide bond</keyword>
<dbReference type="InterPro" id="IPR038765">
    <property type="entry name" value="Papain-like_cys_pep_sf"/>
</dbReference>
<dbReference type="OrthoDB" id="65740at2759"/>
<feature type="domain" description="Peptidase C1A papain C-terminal" evidence="3">
    <location>
        <begin position="304"/>
        <end position="458"/>
    </location>
</feature>
<dbReference type="EMBL" id="KQ242176">
    <property type="protein sequence ID" value="KNC80260.1"/>
    <property type="molecule type" value="Genomic_DNA"/>
</dbReference>
<dbReference type="AlphaFoldDB" id="A0A0L0FTU5"/>
<organism evidence="4 5">
    <name type="scientific">Sphaeroforma arctica JP610</name>
    <dbReference type="NCBI Taxonomy" id="667725"/>
    <lineage>
        <taxon>Eukaryota</taxon>
        <taxon>Ichthyosporea</taxon>
        <taxon>Ichthyophonida</taxon>
        <taxon>Sphaeroforma</taxon>
    </lineage>
</organism>
<sequence length="458" mass="51576">YPDTYTVSGIFSLPYTNIYEPVEVFTDRPNNRQAVKYYGGQASYIYLGVGTEKQVSYESYIAGYEAKCARSVKRGGPSVNERTKYPVSFLPDLTTFEYIGQTDCGKAKEGYMCHKWMKSGDILQRTNHYTFLALTDGVHTPVVYVMMGYDAAFASHYDLYRIVYSDFVAGVADNAFVIPENCHKPKKPTPKQADHHQLLLSEITHLMHADDEHIKAMFADFTDKHNRQYTTLEEHNKAHDHFRRNHALVNSMNRKHDGVLYAANHFMDQDVLTTRYNGYKPVSEAQRDQATVPYESITDSNKALPDNVDWRRDGAVSPVKDQGACGSCWSFSAAQTIESHWFITTGQPVLLSEQQLVDCIWDKEYGSSGCDGGDETMAMKYVQDAGGLMLETEYTYRMQDGMCKIPKGEQVENPGARVKNVVSIPSGDEETLKHAVATKGPVSIAYDASHPSMTFYSE</sequence>
<name>A0A0L0FTU5_9EUKA</name>
<dbReference type="InterPro" id="IPR013128">
    <property type="entry name" value="Peptidase_C1A"/>
</dbReference>
<proteinExistence type="inferred from homology"/>
<dbReference type="PROSITE" id="PS00139">
    <property type="entry name" value="THIOL_PROTEASE_CYS"/>
    <property type="match status" value="1"/>
</dbReference>
<dbReference type="eggNOG" id="KOG1543">
    <property type="taxonomic scope" value="Eukaryota"/>
</dbReference>
<gene>
    <name evidence="4" type="ORF">SARC_07383</name>
</gene>
<dbReference type="GeneID" id="25907887"/>
<feature type="non-terminal residue" evidence="4">
    <location>
        <position position="1"/>
    </location>
</feature>
<evidence type="ECO:0000259" key="3">
    <source>
        <dbReference type="SMART" id="SM00645"/>
    </source>
</evidence>
<evidence type="ECO:0000313" key="5">
    <source>
        <dbReference type="Proteomes" id="UP000054560"/>
    </source>
</evidence>
<dbReference type="Proteomes" id="UP000054560">
    <property type="component" value="Unassembled WGS sequence"/>
</dbReference>
<dbReference type="GO" id="GO:0006508">
    <property type="term" value="P:proteolysis"/>
    <property type="evidence" value="ECO:0007669"/>
    <property type="project" value="InterPro"/>
</dbReference>
<accession>A0A0L0FTU5</accession>
<dbReference type="GO" id="GO:0008234">
    <property type="term" value="F:cysteine-type peptidase activity"/>
    <property type="evidence" value="ECO:0007669"/>
    <property type="project" value="InterPro"/>
</dbReference>
<dbReference type="Gene3D" id="3.90.70.10">
    <property type="entry name" value="Cysteine proteinases"/>
    <property type="match status" value="1"/>
</dbReference>
<dbReference type="InterPro" id="IPR013201">
    <property type="entry name" value="Prot_inhib_I29"/>
</dbReference>
<dbReference type="PANTHER" id="PTHR12411">
    <property type="entry name" value="CYSTEINE PROTEASE FAMILY C1-RELATED"/>
    <property type="match status" value="1"/>
</dbReference>
<protein>
    <recommendedName>
        <fullName evidence="3">Peptidase C1A papain C-terminal domain-containing protein</fullName>
    </recommendedName>
</protein>
<dbReference type="Pfam" id="PF00112">
    <property type="entry name" value="Peptidase_C1"/>
    <property type="match status" value="1"/>
</dbReference>
<dbReference type="SMART" id="SM00645">
    <property type="entry name" value="Pept_C1"/>
    <property type="match status" value="1"/>
</dbReference>
<dbReference type="Pfam" id="PF08246">
    <property type="entry name" value="Inhibitor_I29"/>
    <property type="match status" value="1"/>
</dbReference>
<dbReference type="InterPro" id="IPR039417">
    <property type="entry name" value="Peptidase_C1A_papain-like"/>
</dbReference>
<dbReference type="STRING" id="667725.A0A0L0FTU5"/>
<dbReference type="InterPro" id="IPR000668">
    <property type="entry name" value="Peptidase_C1A_C"/>
</dbReference>
<evidence type="ECO:0000256" key="2">
    <source>
        <dbReference type="ARBA" id="ARBA00023157"/>
    </source>
</evidence>
<evidence type="ECO:0000313" key="4">
    <source>
        <dbReference type="EMBL" id="KNC80260.1"/>
    </source>
</evidence>
<evidence type="ECO:0000256" key="1">
    <source>
        <dbReference type="ARBA" id="ARBA00008455"/>
    </source>
</evidence>
<comment type="similarity">
    <text evidence="1">Belongs to the peptidase C1 family.</text>
</comment>
<keyword evidence="5" id="KW-1185">Reference proteome</keyword>
<dbReference type="InterPro" id="IPR000169">
    <property type="entry name" value="Pept_cys_AS"/>
</dbReference>
<dbReference type="CDD" id="cd02248">
    <property type="entry name" value="Peptidase_C1A"/>
    <property type="match status" value="1"/>
</dbReference>